<feature type="domain" description="DUF8040" evidence="10">
    <location>
        <begin position="68"/>
        <end position="150"/>
    </location>
</feature>
<keyword evidence="8" id="KW-0812">Transmembrane</keyword>
<evidence type="ECO:0000259" key="9">
    <source>
        <dbReference type="Pfam" id="PF13359"/>
    </source>
</evidence>
<evidence type="ECO:0000256" key="2">
    <source>
        <dbReference type="ARBA" id="ARBA00004123"/>
    </source>
</evidence>
<dbReference type="GO" id="GO:0046872">
    <property type="term" value="F:metal ion binding"/>
    <property type="evidence" value="ECO:0007669"/>
    <property type="project" value="UniProtKB-KW"/>
</dbReference>
<dbReference type="GO" id="GO:0016787">
    <property type="term" value="F:hydrolase activity"/>
    <property type="evidence" value="ECO:0007669"/>
    <property type="project" value="UniProtKB-KW"/>
</dbReference>
<dbReference type="InterPro" id="IPR027806">
    <property type="entry name" value="HARBI1_dom"/>
</dbReference>
<accession>A0AAQ3U249</accession>
<feature type="transmembrane region" description="Helical" evidence="8">
    <location>
        <begin position="20"/>
        <end position="37"/>
    </location>
</feature>
<dbReference type="Proteomes" id="UP001341281">
    <property type="component" value="Chromosome 07"/>
</dbReference>
<dbReference type="PANTHER" id="PTHR22930">
    <property type="match status" value="1"/>
</dbReference>
<proteinExistence type="inferred from homology"/>
<evidence type="ECO:0000256" key="6">
    <source>
        <dbReference type="ARBA" id="ARBA00022801"/>
    </source>
</evidence>
<evidence type="ECO:0000256" key="5">
    <source>
        <dbReference type="ARBA" id="ARBA00022723"/>
    </source>
</evidence>
<dbReference type="AlphaFoldDB" id="A0AAQ3U249"/>
<evidence type="ECO:0008006" key="13">
    <source>
        <dbReference type="Google" id="ProtNLM"/>
    </source>
</evidence>
<evidence type="ECO:0000256" key="8">
    <source>
        <dbReference type="SAM" id="Phobius"/>
    </source>
</evidence>
<dbReference type="InterPro" id="IPR058353">
    <property type="entry name" value="DUF8040"/>
</dbReference>
<protein>
    <recommendedName>
        <fullName evidence="13">DDE Tnp4 domain-containing protein</fullName>
    </recommendedName>
</protein>
<evidence type="ECO:0000256" key="3">
    <source>
        <dbReference type="ARBA" id="ARBA00006958"/>
    </source>
</evidence>
<comment type="subcellular location">
    <subcellularLocation>
        <location evidence="2">Nucleus</location>
    </subcellularLocation>
</comment>
<comment type="similarity">
    <text evidence="3">Belongs to the HARBI1 family.</text>
</comment>
<evidence type="ECO:0000313" key="12">
    <source>
        <dbReference type="Proteomes" id="UP001341281"/>
    </source>
</evidence>
<dbReference type="Pfam" id="PF26138">
    <property type="entry name" value="DUF8040"/>
    <property type="match status" value="1"/>
</dbReference>
<name>A0AAQ3U249_PASNO</name>
<reference evidence="11 12" key="1">
    <citation type="submission" date="2024-02" db="EMBL/GenBank/DDBJ databases">
        <title>High-quality chromosome-scale genome assembly of Pensacola bahiagrass (Paspalum notatum Flugge var. saurae).</title>
        <authorList>
            <person name="Vega J.M."/>
            <person name="Podio M."/>
            <person name="Orjuela J."/>
            <person name="Siena L.A."/>
            <person name="Pessino S.C."/>
            <person name="Combes M.C."/>
            <person name="Mariac C."/>
            <person name="Albertini E."/>
            <person name="Pupilli F."/>
            <person name="Ortiz J.P.A."/>
            <person name="Leblanc O."/>
        </authorList>
    </citation>
    <scope>NUCLEOTIDE SEQUENCE [LARGE SCALE GENOMIC DNA]</scope>
    <source>
        <strain evidence="11">R1</strain>
        <tissue evidence="11">Leaf</tissue>
    </source>
</reference>
<dbReference type="Pfam" id="PF13359">
    <property type="entry name" value="DDE_Tnp_4"/>
    <property type="match status" value="1"/>
</dbReference>
<feature type="domain" description="DDE Tnp4" evidence="9">
    <location>
        <begin position="185"/>
        <end position="317"/>
    </location>
</feature>
<comment type="cofactor">
    <cofactor evidence="1">
        <name>a divalent metal cation</name>
        <dbReference type="ChEBI" id="CHEBI:60240"/>
    </cofactor>
</comment>
<keyword evidence="5" id="KW-0479">Metal-binding</keyword>
<evidence type="ECO:0000313" key="11">
    <source>
        <dbReference type="EMBL" id="WVZ83599.1"/>
    </source>
</evidence>
<dbReference type="GO" id="GO:0004518">
    <property type="term" value="F:nuclease activity"/>
    <property type="evidence" value="ECO:0007669"/>
    <property type="project" value="UniProtKB-KW"/>
</dbReference>
<gene>
    <name evidence="11" type="ORF">U9M48_030730</name>
</gene>
<keyword evidence="8" id="KW-0472">Membrane</keyword>
<keyword evidence="6" id="KW-0378">Hydrolase</keyword>
<organism evidence="11 12">
    <name type="scientific">Paspalum notatum var. saurae</name>
    <dbReference type="NCBI Taxonomy" id="547442"/>
    <lineage>
        <taxon>Eukaryota</taxon>
        <taxon>Viridiplantae</taxon>
        <taxon>Streptophyta</taxon>
        <taxon>Embryophyta</taxon>
        <taxon>Tracheophyta</taxon>
        <taxon>Spermatophyta</taxon>
        <taxon>Magnoliopsida</taxon>
        <taxon>Liliopsida</taxon>
        <taxon>Poales</taxon>
        <taxon>Poaceae</taxon>
        <taxon>PACMAD clade</taxon>
        <taxon>Panicoideae</taxon>
        <taxon>Andropogonodae</taxon>
        <taxon>Paspaleae</taxon>
        <taxon>Paspalinae</taxon>
        <taxon>Paspalum</taxon>
    </lineage>
</organism>
<dbReference type="GO" id="GO:0005634">
    <property type="term" value="C:nucleus"/>
    <property type="evidence" value="ECO:0007669"/>
    <property type="project" value="UniProtKB-SubCell"/>
</dbReference>
<feature type="non-terminal residue" evidence="11">
    <location>
        <position position="513"/>
    </location>
</feature>
<evidence type="ECO:0000259" key="10">
    <source>
        <dbReference type="Pfam" id="PF26138"/>
    </source>
</evidence>
<keyword evidence="4" id="KW-0540">Nuclease</keyword>
<keyword evidence="7" id="KW-0539">Nucleus</keyword>
<evidence type="ECO:0000256" key="1">
    <source>
        <dbReference type="ARBA" id="ARBA00001968"/>
    </source>
</evidence>
<evidence type="ECO:0000256" key="4">
    <source>
        <dbReference type="ARBA" id="ARBA00022722"/>
    </source>
</evidence>
<keyword evidence="8" id="KW-1133">Transmembrane helix</keyword>
<dbReference type="PANTHER" id="PTHR22930:SF259">
    <property type="entry name" value="OS08G0106900 PROTEIN"/>
    <property type="match status" value="1"/>
</dbReference>
<keyword evidence="12" id="KW-1185">Reference proteome</keyword>
<evidence type="ECO:0000256" key="7">
    <source>
        <dbReference type="ARBA" id="ARBA00023242"/>
    </source>
</evidence>
<sequence>MTTHPFLVRKWTWKKKIRQLVVQAAALITALYAFLLSRLRMQERSRPVLAYGPLSKMDEQRQHNLNLIYNCNAVECVNMLRMRRAPFFSLCNLLRERNLLRDNLHCCVEEQVAMFLHIVGHNQRFRVIHPNWRRSIETVSRHFKEVLYAIGELREDMIRAPSSETPLKIMNGSWYPYFKDCVGAIDGTHIYARVPQKMQAAFRRRKHYTTQNVLAAVDFDLEFTYVLAGWEGSAHDATILADALERSDGLRVEQVQPSRRWICMSHWLPPHHLKEYGGRNYPTNPRELFNLRHSSLRVTVKRAFGALKNRFRILDNKPFHPLDTRHGVDEVIPLEASWVPNVNVPHSYGIAMDDNAAWAHIRDEWANSMWANRVRTDKGFKEVHLNQVAKALQEFSGQDVTGTQVHPKDAEYLNKPIENYQQMEVIFGNGLATSKFAMGSIEALGNPSDFVESAKKIDFNDDVKEMFSPDDVGPKNETGGADTKRMRSFLTEDDCILGAKLESTPLGRLLMLK</sequence>
<dbReference type="EMBL" id="CP144751">
    <property type="protein sequence ID" value="WVZ83599.1"/>
    <property type="molecule type" value="Genomic_DNA"/>
</dbReference>
<dbReference type="InterPro" id="IPR045249">
    <property type="entry name" value="HARBI1-like"/>
</dbReference>